<dbReference type="AlphaFoldDB" id="A0A0A9EBT5"/>
<proteinExistence type="predicted"/>
<evidence type="ECO:0000313" key="1">
    <source>
        <dbReference type="EMBL" id="JAD95395.1"/>
    </source>
</evidence>
<dbReference type="EMBL" id="GBRH01202500">
    <property type="protein sequence ID" value="JAD95395.1"/>
    <property type="molecule type" value="Transcribed_RNA"/>
</dbReference>
<reference evidence="1" key="1">
    <citation type="submission" date="2014-09" db="EMBL/GenBank/DDBJ databases">
        <authorList>
            <person name="Magalhaes I.L.F."/>
            <person name="Oliveira U."/>
            <person name="Santos F.R."/>
            <person name="Vidigal T.H.D.A."/>
            <person name="Brescovit A.D."/>
            <person name="Santos A.J."/>
        </authorList>
    </citation>
    <scope>NUCLEOTIDE SEQUENCE</scope>
    <source>
        <tissue evidence="1">Shoot tissue taken approximately 20 cm above the soil surface</tissue>
    </source>
</reference>
<organism evidence="1">
    <name type="scientific">Arundo donax</name>
    <name type="common">Giant reed</name>
    <name type="synonym">Donax arundinaceus</name>
    <dbReference type="NCBI Taxonomy" id="35708"/>
    <lineage>
        <taxon>Eukaryota</taxon>
        <taxon>Viridiplantae</taxon>
        <taxon>Streptophyta</taxon>
        <taxon>Embryophyta</taxon>
        <taxon>Tracheophyta</taxon>
        <taxon>Spermatophyta</taxon>
        <taxon>Magnoliopsida</taxon>
        <taxon>Liliopsida</taxon>
        <taxon>Poales</taxon>
        <taxon>Poaceae</taxon>
        <taxon>PACMAD clade</taxon>
        <taxon>Arundinoideae</taxon>
        <taxon>Arundineae</taxon>
        <taxon>Arundo</taxon>
    </lineage>
</organism>
<name>A0A0A9EBT5_ARUDO</name>
<protein>
    <submittedName>
        <fullName evidence="1">Uncharacterized protein</fullName>
    </submittedName>
</protein>
<sequence>MSISEDHLDKRSSIGSSVDLPISIFHTRKGCRRTRIPRVNVSNDIEVISAGTCPVTARDSA</sequence>
<reference evidence="1" key="2">
    <citation type="journal article" date="2015" name="Data Brief">
        <title>Shoot transcriptome of the giant reed, Arundo donax.</title>
        <authorList>
            <person name="Barrero R.A."/>
            <person name="Guerrero F.D."/>
            <person name="Moolhuijzen P."/>
            <person name="Goolsby J.A."/>
            <person name="Tidwell J."/>
            <person name="Bellgard S.E."/>
            <person name="Bellgard M.I."/>
        </authorList>
    </citation>
    <scope>NUCLEOTIDE SEQUENCE</scope>
    <source>
        <tissue evidence="1">Shoot tissue taken approximately 20 cm above the soil surface</tissue>
    </source>
</reference>
<accession>A0A0A9EBT5</accession>